<reference evidence="2" key="1">
    <citation type="journal article" date="2019" name="Environ. Microbiol.">
        <title>Fungal ecological strategies reflected in gene transcription - a case study of two litter decomposers.</title>
        <authorList>
            <person name="Barbi F."/>
            <person name="Kohler A."/>
            <person name="Barry K."/>
            <person name="Baskaran P."/>
            <person name="Daum C."/>
            <person name="Fauchery L."/>
            <person name="Ihrmark K."/>
            <person name="Kuo A."/>
            <person name="LaButti K."/>
            <person name="Lipzen A."/>
            <person name="Morin E."/>
            <person name="Grigoriev I.V."/>
            <person name="Henrissat B."/>
            <person name="Lindahl B."/>
            <person name="Martin F."/>
        </authorList>
    </citation>
    <scope>NUCLEOTIDE SEQUENCE</scope>
    <source>
        <strain evidence="2">JB14</strain>
    </source>
</reference>
<sequence length="174" mass="18324">MLKISALALSAIILSGALANPLRRDSYSLDAQGVPVSIRNAATALEWGVDSNQINIVGESIGLTAPEWYIPQTGEYPTSYFITIVNDMAATITGGELILNALNLQIYQPNQVFVITCDFCGTDVSPGNVLGEGCVISPYNVSDACISIGPSAGFALLNSGCSTVRTNEVYTIIT</sequence>
<keyword evidence="1" id="KW-0732">Signal</keyword>
<gene>
    <name evidence="2" type="ORF">BT96DRAFT_972442</name>
</gene>
<dbReference type="AlphaFoldDB" id="A0A6A4I9Y8"/>
<feature type="signal peptide" evidence="1">
    <location>
        <begin position="1"/>
        <end position="19"/>
    </location>
</feature>
<evidence type="ECO:0000313" key="3">
    <source>
        <dbReference type="Proteomes" id="UP000799118"/>
    </source>
</evidence>
<dbReference type="Proteomes" id="UP000799118">
    <property type="component" value="Unassembled WGS sequence"/>
</dbReference>
<protein>
    <submittedName>
        <fullName evidence="2">Uncharacterized protein</fullName>
    </submittedName>
</protein>
<evidence type="ECO:0000313" key="2">
    <source>
        <dbReference type="EMBL" id="KAE9405515.1"/>
    </source>
</evidence>
<evidence type="ECO:0000256" key="1">
    <source>
        <dbReference type="SAM" id="SignalP"/>
    </source>
</evidence>
<feature type="chain" id="PRO_5025393782" evidence="1">
    <location>
        <begin position="20"/>
        <end position="174"/>
    </location>
</feature>
<organism evidence="2 3">
    <name type="scientific">Gymnopus androsaceus JB14</name>
    <dbReference type="NCBI Taxonomy" id="1447944"/>
    <lineage>
        <taxon>Eukaryota</taxon>
        <taxon>Fungi</taxon>
        <taxon>Dikarya</taxon>
        <taxon>Basidiomycota</taxon>
        <taxon>Agaricomycotina</taxon>
        <taxon>Agaricomycetes</taxon>
        <taxon>Agaricomycetidae</taxon>
        <taxon>Agaricales</taxon>
        <taxon>Marasmiineae</taxon>
        <taxon>Omphalotaceae</taxon>
        <taxon>Gymnopus</taxon>
    </lineage>
</organism>
<dbReference type="OrthoDB" id="2920504at2759"/>
<dbReference type="EMBL" id="ML769408">
    <property type="protein sequence ID" value="KAE9405515.1"/>
    <property type="molecule type" value="Genomic_DNA"/>
</dbReference>
<accession>A0A6A4I9Y8</accession>
<name>A0A6A4I9Y8_9AGAR</name>
<keyword evidence="3" id="KW-1185">Reference proteome</keyword>
<proteinExistence type="predicted"/>